<dbReference type="EMBL" id="BONY01000022">
    <property type="protein sequence ID" value="GIH05843.1"/>
    <property type="molecule type" value="Genomic_DNA"/>
</dbReference>
<organism evidence="1 2">
    <name type="scientific">Rhizocola hellebori</name>
    <dbReference type="NCBI Taxonomy" id="1392758"/>
    <lineage>
        <taxon>Bacteria</taxon>
        <taxon>Bacillati</taxon>
        <taxon>Actinomycetota</taxon>
        <taxon>Actinomycetes</taxon>
        <taxon>Micromonosporales</taxon>
        <taxon>Micromonosporaceae</taxon>
        <taxon>Rhizocola</taxon>
    </lineage>
</organism>
<evidence type="ECO:0000313" key="1">
    <source>
        <dbReference type="EMBL" id="GIH05843.1"/>
    </source>
</evidence>
<name>A0A8J3Q9V8_9ACTN</name>
<dbReference type="Proteomes" id="UP000612899">
    <property type="component" value="Unassembled WGS sequence"/>
</dbReference>
<comment type="caution">
    <text evidence="1">The sequence shown here is derived from an EMBL/GenBank/DDBJ whole genome shotgun (WGS) entry which is preliminary data.</text>
</comment>
<protein>
    <submittedName>
        <fullName evidence="1">Uncharacterized protein</fullName>
    </submittedName>
</protein>
<evidence type="ECO:0000313" key="2">
    <source>
        <dbReference type="Proteomes" id="UP000612899"/>
    </source>
</evidence>
<keyword evidence="2" id="KW-1185">Reference proteome</keyword>
<dbReference type="CDD" id="cd18773">
    <property type="entry name" value="PDC1_HK_sensor"/>
    <property type="match status" value="1"/>
</dbReference>
<accession>A0A8J3Q9V8</accession>
<sequence length="162" mass="18499">MITLQEAYDRWNVCNSFEWYRKRAASGRPVFGDVGASKIGGRWMVDEALLDHAIVAREAAKEERRRRGADYQAHILTGEDGDTIRTDWGGYRRAAGFHFVWDDQRVAMRHSDGVWVCDQCFKAASSEYGREECHRCRDWSPCRGDCTLSKIYCAGCGTSKTM</sequence>
<dbReference type="AlphaFoldDB" id="A0A8J3Q9V8"/>
<reference evidence="1" key="1">
    <citation type="submission" date="2021-01" db="EMBL/GenBank/DDBJ databases">
        <title>Whole genome shotgun sequence of Rhizocola hellebori NBRC 109834.</title>
        <authorList>
            <person name="Komaki H."/>
            <person name="Tamura T."/>
        </authorList>
    </citation>
    <scope>NUCLEOTIDE SEQUENCE</scope>
    <source>
        <strain evidence="1">NBRC 109834</strain>
    </source>
</reference>
<proteinExistence type="predicted"/>
<gene>
    <name evidence="1" type="ORF">Rhe02_39100</name>
</gene>